<gene>
    <name evidence="1" type="ORF">AN908_03315</name>
    <name evidence="2" type="ORF">AN912_07885</name>
</gene>
<dbReference type="EMBL" id="LJFS01000007">
    <property type="protein sequence ID" value="KPG35499.1"/>
    <property type="molecule type" value="Genomic_DNA"/>
</dbReference>
<dbReference type="Pfam" id="PF13328">
    <property type="entry name" value="HD_4"/>
    <property type="match status" value="1"/>
</dbReference>
<reference evidence="3 4" key="1">
    <citation type="submission" date="2015-09" db="EMBL/GenBank/DDBJ databases">
        <title>Genome Sequences of Mycobacterium immunogenum Isolates, Recuperated from a Chloraminated Drinking Water Distribution System Simulator Subjected to Episodes of Nitrification.</title>
        <authorList>
            <person name="Gomez-Alvarez V."/>
            <person name="Revetta R.P."/>
        </authorList>
    </citation>
    <scope>NUCLEOTIDE SEQUENCE [LARGE SCALE GENOMIC DNA]</scope>
    <source>
        <strain evidence="1 3">H008</strain>
        <strain evidence="2 4">H076</strain>
    </source>
</reference>
<dbReference type="RefSeq" id="WP_043076377.1">
    <property type="nucleotide sequence ID" value="NZ_CP011530.1"/>
</dbReference>
<dbReference type="Gene3D" id="1.10.3210.10">
    <property type="entry name" value="Hypothetical protein af1432"/>
    <property type="match status" value="1"/>
</dbReference>
<dbReference type="GO" id="GO:0016787">
    <property type="term" value="F:hydrolase activity"/>
    <property type="evidence" value="ECO:0007669"/>
    <property type="project" value="UniProtKB-KW"/>
</dbReference>
<proteinExistence type="predicted"/>
<organism evidence="1 3">
    <name type="scientific">Mycobacteroides immunogenum</name>
    <dbReference type="NCBI Taxonomy" id="83262"/>
    <lineage>
        <taxon>Bacteria</taxon>
        <taxon>Bacillati</taxon>
        <taxon>Actinomycetota</taxon>
        <taxon>Actinomycetes</taxon>
        <taxon>Mycobacteriales</taxon>
        <taxon>Mycobacteriaceae</taxon>
        <taxon>Mycobacteroides</taxon>
    </lineage>
</organism>
<keyword evidence="1" id="KW-0378">Hydrolase</keyword>
<dbReference type="GeneID" id="45767080"/>
<protein>
    <submittedName>
        <fullName evidence="1">Guanosine-3',5'-bis(Diphosphate) 3'-pyrophosphohydrolase</fullName>
    </submittedName>
</protein>
<dbReference type="EMBL" id="LJFO01000001">
    <property type="protein sequence ID" value="KPG18168.1"/>
    <property type="molecule type" value="Genomic_DNA"/>
</dbReference>
<sequence length="156" mass="16712">MLDVSHIAEVAEQIAREAHHGQVDKAGEPYIGHVGRVAAAVVPAEPVYIAAAWLHDIVEDTGSTLDSLVAEGFPSGVVEAVGLLTRRDEVPDEVYYERISANPVALAVKIADISDNTNPDRLARLDQETRARLIGKYRKALLALKRPELAAGLGAS</sequence>
<dbReference type="SUPFAM" id="SSF109604">
    <property type="entry name" value="HD-domain/PDEase-like"/>
    <property type="match status" value="1"/>
</dbReference>
<dbReference type="Proteomes" id="UP000037962">
    <property type="component" value="Unassembled WGS sequence"/>
</dbReference>
<dbReference type="Proteomes" id="UP000037843">
    <property type="component" value="Unassembled WGS sequence"/>
</dbReference>
<evidence type="ECO:0000313" key="2">
    <source>
        <dbReference type="EMBL" id="KPG35499.1"/>
    </source>
</evidence>
<evidence type="ECO:0000313" key="3">
    <source>
        <dbReference type="Proteomes" id="UP000037843"/>
    </source>
</evidence>
<evidence type="ECO:0000313" key="4">
    <source>
        <dbReference type="Proteomes" id="UP000037962"/>
    </source>
</evidence>
<dbReference type="OrthoDB" id="9802385at2"/>
<comment type="caution">
    <text evidence="1">The sequence shown here is derived from an EMBL/GenBank/DDBJ whole genome shotgun (WGS) entry which is preliminary data.</text>
</comment>
<keyword evidence="4" id="KW-1185">Reference proteome</keyword>
<evidence type="ECO:0000313" key="1">
    <source>
        <dbReference type="EMBL" id="KPG18168.1"/>
    </source>
</evidence>
<dbReference type="AlphaFoldDB" id="A0A7V8LU15"/>
<accession>A0A7V8LU15</accession>
<name>A0A7V8LU15_9MYCO</name>
<dbReference type="KEGG" id="miz:BAB75_24725"/>